<organism evidence="1">
    <name type="scientific">uncultured Caudovirales phage</name>
    <dbReference type="NCBI Taxonomy" id="2100421"/>
    <lineage>
        <taxon>Viruses</taxon>
        <taxon>Duplodnaviria</taxon>
        <taxon>Heunggongvirae</taxon>
        <taxon>Uroviricota</taxon>
        <taxon>Caudoviricetes</taxon>
        <taxon>Peduoviridae</taxon>
        <taxon>Maltschvirus</taxon>
        <taxon>Maltschvirus maltsch</taxon>
    </lineage>
</organism>
<gene>
    <name evidence="1" type="ORF">UFOVP450_139</name>
</gene>
<sequence>MVVTIVILSLLLVGACWLAFANYRKYVKAVEYAENGFFVYNSFLASLYHKFQDTINTMNVIDHRGSFKADDEVGAAFESLKDCVEELDEYIKRYVQTEEEKN</sequence>
<reference evidence="1" key="1">
    <citation type="submission" date="2020-04" db="EMBL/GenBank/DDBJ databases">
        <authorList>
            <person name="Chiriac C."/>
            <person name="Salcher M."/>
            <person name="Ghai R."/>
            <person name="Kavagutti S V."/>
        </authorList>
    </citation>
    <scope>NUCLEOTIDE SEQUENCE</scope>
</reference>
<dbReference type="EMBL" id="LR796421">
    <property type="protein sequence ID" value="CAB4143439.1"/>
    <property type="molecule type" value="Genomic_DNA"/>
</dbReference>
<protein>
    <submittedName>
        <fullName evidence="1">Uncharacterized protein</fullName>
    </submittedName>
</protein>
<proteinExistence type="predicted"/>
<name>A0A6J5MIG5_9CAUD</name>
<accession>A0A6J5MIG5</accession>
<evidence type="ECO:0000313" key="1">
    <source>
        <dbReference type="EMBL" id="CAB4143439.1"/>
    </source>
</evidence>